<reference evidence="2 3" key="1">
    <citation type="journal article" date="2016" name="Nat. Commun.">
        <title>Thousands of microbial genomes shed light on interconnected biogeochemical processes in an aquifer system.</title>
        <authorList>
            <person name="Anantharaman K."/>
            <person name="Brown C.T."/>
            <person name="Hug L.A."/>
            <person name="Sharon I."/>
            <person name="Castelle C.J."/>
            <person name="Probst A.J."/>
            <person name="Thomas B.C."/>
            <person name="Singh A."/>
            <person name="Wilkins M.J."/>
            <person name="Karaoz U."/>
            <person name="Brodie E.L."/>
            <person name="Williams K.H."/>
            <person name="Hubbard S.S."/>
            <person name="Banfield J.F."/>
        </authorList>
    </citation>
    <scope>NUCLEOTIDE SEQUENCE [LARGE SCALE GENOMIC DNA]</scope>
</reference>
<evidence type="ECO:0000256" key="1">
    <source>
        <dbReference type="SAM" id="Phobius"/>
    </source>
</evidence>
<evidence type="ECO:0000313" key="2">
    <source>
        <dbReference type="EMBL" id="OGY30323.1"/>
    </source>
</evidence>
<feature type="transmembrane region" description="Helical" evidence="1">
    <location>
        <begin position="7"/>
        <end position="28"/>
    </location>
</feature>
<dbReference type="AlphaFoldDB" id="A0A1G1WRG9"/>
<dbReference type="Proteomes" id="UP000177821">
    <property type="component" value="Unassembled WGS sequence"/>
</dbReference>
<gene>
    <name evidence="2" type="ORF">A3J50_00515</name>
</gene>
<sequence length="59" mass="6993">MWRQNPFFFGYRFAIFVFPIIVLTNVGFVCQNISDSFRAPEAQVIFLFDLTFSFPRNYG</sequence>
<evidence type="ECO:0000313" key="3">
    <source>
        <dbReference type="Proteomes" id="UP000177821"/>
    </source>
</evidence>
<name>A0A1G1WRG9_9BACT</name>
<keyword evidence="1" id="KW-0812">Transmembrane</keyword>
<proteinExistence type="predicted"/>
<keyword evidence="1" id="KW-1133">Transmembrane helix</keyword>
<dbReference type="EMBL" id="MHCX01000001">
    <property type="protein sequence ID" value="OGY30323.1"/>
    <property type="molecule type" value="Genomic_DNA"/>
</dbReference>
<accession>A0A1G1WRG9</accession>
<protein>
    <submittedName>
        <fullName evidence="2">Uncharacterized protein</fullName>
    </submittedName>
</protein>
<keyword evidence="1" id="KW-0472">Membrane</keyword>
<organism evidence="2 3">
    <name type="scientific">Candidatus Woykebacteria bacterium RIFCSPHIGHO2_02_FULL_43_16b</name>
    <dbReference type="NCBI Taxonomy" id="1802601"/>
    <lineage>
        <taxon>Bacteria</taxon>
        <taxon>Candidatus Woykeibacteriota</taxon>
    </lineage>
</organism>
<comment type="caution">
    <text evidence="2">The sequence shown here is derived from an EMBL/GenBank/DDBJ whole genome shotgun (WGS) entry which is preliminary data.</text>
</comment>